<proteinExistence type="predicted"/>
<comment type="caution">
    <text evidence="2">The sequence shown here is derived from an EMBL/GenBank/DDBJ whole genome shotgun (WGS) entry which is preliminary data.</text>
</comment>
<keyword evidence="3" id="KW-1185">Reference proteome</keyword>
<dbReference type="EMBL" id="JANFQO010000023">
    <property type="protein sequence ID" value="MCQ4166980.1"/>
    <property type="molecule type" value="Genomic_DNA"/>
</dbReference>
<evidence type="ECO:0000313" key="2">
    <source>
        <dbReference type="EMBL" id="MCQ4166980.1"/>
    </source>
</evidence>
<dbReference type="Proteomes" id="UP001165498">
    <property type="component" value="Unassembled WGS sequence"/>
</dbReference>
<evidence type="ECO:0000313" key="3">
    <source>
        <dbReference type="Proteomes" id="UP001165498"/>
    </source>
</evidence>
<organism evidence="2 3">
    <name type="scientific">Tahibacter harae</name>
    <dbReference type="NCBI Taxonomy" id="2963937"/>
    <lineage>
        <taxon>Bacteria</taxon>
        <taxon>Pseudomonadati</taxon>
        <taxon>Pseudomonadota</taxon>
        <taxon>Gammaproteobacteria</taxon>
        <taxon>Lysobacterales</taxon>
        <taxon>Rhodanobacteraceae</taxon>
        <taxon>Tahibacter</taxon>
    </lineage>
</organism>
<feature type="coiled-coil region" evidence="1">
    <location>
        <begin position="389"/>
        <end position="441"/>
    </location>
</feature>
<keyword evidence="1" id="KW-0175">Coiled coil</keyword>
<accession>A0ABT1QXF9</accession>
<sequence>MAEQSTVLLILGMHRSGTSALTRVLNLCGVDLGTRLMPPAADNNQHGFWEHLDAVDVDERLLHHLGRSWWDTRSLPQGWLHAPGTASLRPRIGALVRDEFSGSPLWALKDPRLCRLLPLWLEELKAAGVQVKLVFMLRHPEEVTASLARRDGISAAESGTLLLLHFFEAALASAGLPRSVVTYQALMDDWRGCVGRIARELDIALPLSEAVEAEVERFLSPSARHHHAAGQSPALSGSLNGRVYRLACESGDSAAFWAGAEELLRVWRMYQQDFVPYVNELQDMLAIRAAMERREAKPLSAAGGGDTLSMTPLTHLQFRMITGLQDGVGRLGQAAADVAATVVQVGTESAAGLSGQIATAVTAVHESLGSLRQDLGQVSAALENGLQQLAGQAAREQALEARLAALQQENAGSAASQERGLAALKQQLDGAAELAAARQEQLGTLLATAVQRLEAMELREQQREDRRLGRRLRRLLSGK</sequence>
<protein>
    <recommendedName>
        <fullName evidence="4">Sulfotransferase family protein</fullName>
    </recommendedName>
</protein>
<evidence type="ECO:0008006" key="4">
    <source>
        <dbReference type="Google" id="ProtNLM"/>
    </source>
</evidence>
<dbReference type="RefSeq" id="WP_255916168.1">
    <property type="nucleotide sequence ID" value="NZ_JANFQO010000023.1"/>
</dbReference>
<gene>
    <name evidence="2" type="ORF">NM961_19880</name>
</gene>
<evidence type="ECO:0000256" key="1">
    <source>
        <dbReference type="SAM" id="Coils"/>
    </source>
</evidence>
<dbReference type="InterPro" id="IPR027417">
    <property type="entry name" value="P-loop_NTPase"/>
</dbReference>
<reference evidence="2" key="1">
    <citation type="submission" date="2022-07" db="EMBL/GenBank/DDBJ databases">
        <title>Tahibacter sp., a new gammaproteobacterium isolated from the silt sample collected at pig farm.</title>
        <authorList>
            <person name="Chen H."/>
        </authorList>
    </citation>
    <scope>NUCLEOTIDE SEQUENCE</scope>
    <source>
        <strain evidence="2">P2K</strain>
    </source>
</reference>
<name>A0ABT1QXF9_9GAMM</name>
<dbReference type="SUPFAM" id="SSF52540">
    <property type="entry name" value="P-loop containing nucleoside triphosphate hydrolases"/>
    <property type="match status" value="1"/>
</dbReference>
<dbReference type="Gene3D" id="3.40.50.300">
    <property type="entry name" value="P-loop containing nucleotide triphosphate hydrolases"/>
    <property type="match status" value="1"/>
</dbReference>